<dbReference type="AlphaFoldDB" id="A0A835PEH7"/>
<evidence type="ECO:0000313" key="4">
    <source>
        <dbReference type="Proteomes" id="UP000639772"/>
    </source>
</evidence>
<evidence type="ECO:0000313" key="2">
    <source>
        <dbReference type="EMBL" id="KAG0451564.1"/>
    </source>
</evidence>
<comment type="caution">
    <text evidence="2">The sequence shown here is derived from an EMBL/GenBank/DDBJ whole genome shotgun (WGS) entry which is preliminary data.</text>
</comment>
<gene>
    <name evidence="2" type="ORF">HPP92_026175</name>
    <name evidence="1" type="ORF">HPP92_026386</name>
</gene>
<name>A0A835PEH7_VANPL</name>
<reference evidence="3 4" key="1">
    <citation type="journal article" date="2020" name="Nat. Food">
        <title>A phased Vanilla planifolia genome enables genetic improvement of flavour and production.</title>
        <authorList>
            <person name="Hasing T."/>
            <person name="Tang H."/>
            <person name="Brym M."/>
            <person name="Khazi F."/>
            <person name="Huang T."/>
            <person name="Chambers A.H."/>
        </authorList>
    </citation>
    <scope>NUCLEOTIDE SEQUENCE [LARGE SCALE GENOMIC DNA]</scope>
    <source>
        <tissue evidence="2">Leaf</tissue>
    </source>
</reference>
<accession>A0A835PEH7</accession>
<dbReference type="EMBL" id="JADCNM010000054">
    <property type="protein sequence ID" value="KAG0451564.1"/>
    <property type="molecule type" value="Genomic_DNA"/>
</dbReference>
<dbReference type="Proteomes" id="UP000636800">
    <property type="component" value="Unassembled WGS sequence"/>
</dbReference>
<evidence type="ECO:0000313" key="3">
    <source>
        <dbReference type="Proteomes" id="UP000636800"/>
    </source>
</evidence>
<evidence type="ECO:0000313" key="1">
    <source>
        <dbReference type="EMBL" id="KAG0451533.1"/>
    </source>
</evidence>
<protein>
    <submittedName>
        <fullName evidence="2">Uncharacterized protein</fullName>
    </submittedName>
</protein>
<sequence length="78" mass="8978">MAEPWKPTDFRCSQFGEVHLLRHYWLVGSGDPGNASFRGRRLVGTKNRFRDVAQETTRLIMKSWSPKNSEFAFGGVDF</sequence>
<dbReference type="Proteomes" id="UP000639772">
    <property type="component" value="Unassembled WGS sequence"/>
</dbReference>
<proteinExistence type="predicted"/>
<keyword evidence="3" id="KW-1185">Reference proteome</keyword>
<dbReference type="EMBL" id="JADCNL010000053">
    <property type="protein sequence ID" value="KAG0451533.1"/>
    <property type="molecule type" value="Genomic_DNA"/>
</dbReference>
<organism evidence="2 4">
    <name type="scientific">Vanilla planifolia</name>
    <name type="common">Vanilla</name>
    <dbReference type="NCBI Taxonomy" id="51239"/>
    <lineage>
        <taxon>Eukaryota</taxon>
        <taxon>Viridiplantae</taxon>
        <taxon>Streptophyta</taxon>
        <taxon>Embryophyta</taxon>
        <taxon>Tracheophyta</taxon>
        <taxon>Spermatophyta</taxon>
        <taxon>Magnoliopsida</taxon>
        <taxon>Liliopsida</taxon>
        <taxon>Asparagales</taxon>
        <taxon>Orchidaceae</taxon>
        <taxon>Vanilloideae</taxon>
        <taxon>Vanilleae</taxon>
        <taxon>Vanilla</taxon>
    </lineage>
</organism>